<organism evidence="2 3">
    <name type="scientific">Listeria aquatica</name>
    <dbReference type="NCBI Taxonomy" id="1494960"/>
    <lineage>
        <taxon>Bacteria</taxon>
        <taxon>Bacillati</taxon>
        <taxon>Bacillota</taxon>
        <taxon>Bacilli</taxon>
        <taxon>Bacillales</taxon>
        <taxon>Listeriaceae</taxon>
        <taxon>Listeria</taxon>
    </lineage>
</organism>
<evidence type="ECO:0000256" key="1">
    <source>
        <dbReference type="SAM" id="Phobius"/>
    </source>
</evidence>
<reference evidence="2 3" key="1">
    <citation type="submission" date="2020-03" db="EMBL/GenBank/DDBJ databases">
        <title>Soil Listeria distribution.</title>
        <authorList>
            <person name="Liao J."/>
            <person name="Wiedmann M."/>
        </authorList>
    </citation>
    <scope>NUCLEOTIDE SEQUENCE [LARGE SCALE GENOMIC DNA]</scope>
    <source>
        <strain evidence="2 3">FSL L7-1507</strain>
    </source>
</reference>
<gene>
    <name evidence="2" type="ORF">HB912_00525</name>
</gene>
<evidence type="ECO:0000313" key="2">
    <source>
        <dbReference type="EMBL" id="MBC1520128.1"/>
    </source>
</evidence>
<sequence length="127" mass="14207">MNETFVNSFLILVILVICDVNILGIVVLRRGHFSHDLIQFVTNREVRNLLIGAKDAERKKAVQYLTASILSFVIGFLSIILFANLDGFVWTILFVLAAILVSGLLEKKAEEILGKKIDPKKAVQILK</sequence>
<comment type="caution">
    <text evidence="2">The sequence shown here is derived from an EMBL/GenBank/DDBJ whole genome shotgun (WGS) entry which is preliminary data.</text>
</comment>
<keyword evidence="1" id="KW-1133">Transmembrane helix</keyword>
<proteinExistence type="predicted"/>
<protein>
    <submittedName>
        <fullName evidence="2">Uncharacterized protein</fullName>
    </submittedName>
</protein>
<dbReference type="EMBL" id="JAARRM010000001">
    <property type="protein sequence ID" value="MBC1520128.1"/>
    <property type="molecule type" value="Genomic_DNA"/>
</dbReference>
<dbReference type="AlphaFoldDB" id="A0A841ZL01"/>
<feature type="transmembrane region" description="Helical" evidence="1">
    <location>
        <begin position="6"/>
        <end position="28"/>
    </location>
</feature>
<evidence type="ECO:0000313" key="3">
    <source>
        <dbReference type="Proteomes" id="UP000559885"/>
    </source>
</evidence>
<keyword evidence="1" id="KW-0472">Membrane</keyword>
<dbReference type="RefSeq" id="WP_185371736.1">
    <property type="nucleotide sequence ID" value="NZ_JAARRM010000001.1"/>
</dbReference>
<feature type="transmembrane region" description="Helical" evidence="1">
    <location>
        <begin position="64"/>
        <end position="82"/>
    </location>
</feature>
<name>A0A841ZL01_9LIST</name>
<keyword evidence="1" id="KW-0812">Transmembrane</keyword>
<feature type="transmembrane region" description="Helical" evidence="1">
    <location>
        <begin position="88"/>
        <end position="105"/>
    </location>
</feature>
<dbReference type="Proteomes" id="UP000559885">
    <property type="component" value="Unassembled WGS sequence"/>
</dbReference>
<accession>A0A841ZL01</accession>